<name>F3L2V1_9GAMM</name>
<dbReference type="GO" id="GO:0006260">
    <property type="term" value="P:DNA replication"/>
    <property type="evidence" value="ECO:0007669"/>
    <property type="project" value="InterPro"/>
</dbReference>
<proteinExistence type="predicted"/>
<dbReference type="GO" id="GO:0003677">
    <property type="term" value="F:DNA binding"/>
    <property type="evidence" value="ECO:0007669"/>
    <property type="project" value="InterPro"/>
</dbReference>
<dbReference type="eggNOG" id="COG4643">
    <property type="taxonomic scope" value="Bacteria"/>
</dbReference>
<dbReference type="GO" id="GO:0008270">
    <property type="term" value="F:zinc ion binding"/>
    <property type="evidence" value="ECO:0007669"/>
    <property type="project" value="InterPro"/>
</dbReference>
<dbReference type="RefSeq" id="WP_009576109.1">
    <property type="nucleotide sequence ID" value="NZ_AEIG01000055.1"/>
</dbReference>
<keyword evidence="2" id="KW-1185">Reference proteome</keyword>
<gene>
    <name evidence="1" type="ORF">IMCC3088_1875</name>
</gene>
<sequence>MSALTAQQIALALDGKKCGQSWHTYCPVHQGSNRNFYITEKNDRLLFHCFVGCSQESVINELKALGLWPVRDKVSQRKPRIDLAARLKKQEPKPHSATLPKAIEFWRRADNDGAMVADHPYARSKRITQAFGARRGIAGGCVLGYKADCIVVPNRNWDGEFIGVECINHEGKKQTFGNKGILILGNPEDAPFIHLCEGWATAYALSQMFPQRFATIVCFGKQIEKAVPEVSKRYSGRLVIHEESPKNRDAWDIWHAGDGDTYIKNILGALS</sequence>
<accession>F3L2V1</accession>
<dbReference type="AlphaFoldDB" id="F3L2V1"/>
<dbReference type="InterPro" id="IPR036977">
    <property type="entry name" value="DNA_primase_Znf_CHC2"/>
</dbReference>
<dbReference type="EMBL" id="AEIG01000055">
    <property type="protein sequence ID" value="EGG29419.1"/>
    <property type="molecule type" value="Genomic_DNA"/>
</dbReference>
<evidence type="ECO:0000313" key="1">
    <source>
        <dbReference type="EMBL" id="EGG29419.1"/>
    </source>
</evidence>
<comment type="caution">
    <text evidence="1">The sequence shown here is derived from an EMBL/GenBank/DDBJ whole genome shotgun (WGS) entry which is preliminary data.</text>
</comment>
<evidence type="ECO:0000313" key="2">
    <source>
        <dbReference type="Proteomes" id="UP000005615"/>
    </source>
</evidence>
<organism evidence="1 2">
    <name type="scientific">Aequoribacter fuscus</name>
    <dbReference type="NCBI Taxonomy" id="2518989"/>
    <lineage>
        <taxon>Bacteria</taxon>
        <taxon>Pseudomonadati</taxon>
        <taxon>Pseudomonadota</taxon>
        <taxon>Gammaproteobacteria</taxon>
        <taxon>Cellvibrionales</taxon>
        <taxon>Halieaceae</taxon>
        <taxon>Aequoribacter</taxon>
    </lineage>
</organism>
<reference evidence="1 2" key="1">
    <citation type="journal article" date="2011" name="J. Bacteriol.">
        <title>Genome sequence of strain IMCC3088, a proteorhodopsin-containing marine bacterium belonging to the OM60/NOR5 clade.</title>
        <authorList>
            <person name="Jang Y."/>
            <person name="Oh H.M."/>
            <person name="Kang I."/>
            <person name="Lee K."/>
            <person name="Yang S.J."/>
            <person name="Cho J.C."/>
        </authorList>
    </citation>
    <scope>NUCLEOTIDE SEQUENCE [LARGE SCALE GENOMIC DNA]</scope>
    <source>
        <strain evidence="1 2">IMCC3088</strain>
    </source>
</reference>
<dbReference type="Gene3D" id="3.90.580.10">
    <property type="entry name" value="Zinc finger, CHC2-type domain"/>
    <property type="match status" value="1"/>
</dbReference>
<dbReference type="OrthoDB" id="784829at2"/>
<protein>
    <submittedName>
        <fullName evidence="1">Uncharacterized protein</fullName>
    </submittedName>
</protein>
<dbReference type="Proteomes" id="UP000005615">
    <property type="component" value="Unassembled WGS sequence"/>
</dbReference>
<dbReference type="STRING" id="2518989.IMCC3088_1875"/>